<evidence type="ECO:0000313" key="3">
    <source>
        <dbReference type="Proteomes" id="UP000583800"/>
    </source>
</evidence>
<proteinExistence type="predicted"/>
<organism evidence="2 3">
    <name type="scientific">Nonomuraea muscovyensis</name>
    <dbReference type="NCBI Taxonomy" id="1124761"/>
    <lineage>
        <taxon>Bacteria</taxon>
        <taxon>Bacillati</taxon>
        <taxon>Actinomycetota</taxon>
        <taxon>Actinomycetes</taxon>
        <taxon>Streptosporangiales</taxon>
        <taxon>Streptosporangiaceae</taxon>
        <taxon>Nonomuraea</taxon>
    </lineage>
</organism>
<dbReference type="InterPro" id="IPR037523">
    <property type="entry name" value="VOC_core"/>
</dbReference>
<accession>A0A7X0F2Z3</accession>
<dbReference type="GO" id="GO:0016829">
    <property type="term" value="F:lyase activity"/>
    <property type="evidence" value="ECO:0007669"/>
    <property type="project" value="UniProtKB-KW"/>
</dbReference>
<evidence type="ECO:0000259" key="1">
    <source>
        <dbReference type="PROSITE" id="PS51819"/>
    </source>
</evidence>
<dbReference type="PANTHER" id="PTHR35908:SF1">
    <property type="entry name" value="CONSERVED PROTEIN"/>
    <property type="match status" value="1"/>
</dbReference>
<feature type="domain" description="VOC" evidence="1">
    <location>
        <begin position="6"/>
        <end position="122"/>
    </location>
</feature>
<dbReference type="InterPro" id="IPR041581">
    <property type="entry name" value="Glyoxalase_6"/>
</dbReference>
<gene>
    <name evidence="2" type="ORF">FHU36_007963</name>
</gene>
<name>A0A7X0F2Z3_9ACTN</name>
<dbReference type="Proteomes" id="UP000583800">
    <property type="component" value="Unassembled WGS sequence"/>
</dbReference>
<dbReference type="EMBL" id="JACHJB010000004">
    <property type="protein sequence ID" value="MBB6351380.1"/>
    <property type="molecule type" value="Genomic_DNA"/>
</dbReference>
<dbReference type="SUPFAM" id="SSF54593">
    <property type="entry name" value="Glyoxalase/Bleomycin resistance protein/Dihydroxybiphenyl dioxygenase"/>
    <property type="match status" value="1"/>
</dbReference>
<keyword evidence="2" id="KW-0456">Lyase</keyword>
<dbReference type="CDD" id="cd06587">
    <property type="entry name" value="VOC"/>
    <property type="match status" value="1"/>
</dbReference>
<dbReference type="AlphaFoldDB" id="A0A7X0F2Z3"/>
<evidence type="ECO:0000313" key="2">
    <source>
        <dbReference type="EMBL" id="MBB6351380.1"/>
    </source>
</evidence>
<dbReference type="Gene3D" id="3.10.180.10">
    <property type="entry name" value="2,3-Dihydroxybiphenyl 1,2-Dioxygenase, domain 1"/>
    <property type="match status" value="1"/>
</dbReference>
<keyword evidence="3" id="KW-1185">Reference proteome</keyword>
<sequence length="124" mass="13725">MTTKAKLLAVSLDCAEPKKLAEFYHQVLGMDIQHAEDEYAAVGDGTLSIYFGRIPGRKPATWPSDDKQFHLDVLVPDVEQAVEEYVALGATRPDFQPGVTDEGVRWVVLQDPEGHLICVCPDRS</sequence>
<protein>
    <submittedName>
        <fullName evidence="2">Catechol 2,3-dioxygenase-like lactoylglutathione lyase family enzyme</fullName>
    </submittedName>
</protein>
<dbReference type="InterPro" id="IPR029068">
    <property type="entry name" value="Glyas_Bleomycin-R_OHBP_Dase"/>
</dbReference>
<dbReference type="GO" id="GO:0051213">
    <property type="term" value="F:dioxygenase activity"/>
    <property type="evidence" value="ECO:0007669"/>
    <property type="project" value="UniProtKB-KW"/>
</dbReference>
<reference evidence="2 3" key="1">
    <citation type="submission" date="2020-08" db="EMBL/GenBank/DDBJ databases">
        <title>Sequencing the genomes of 1000 actinobacteria strains.</title>
        <authorList>
            <person name="Klenk H.-P."/>
        </authorList>
    </citation>
    <scope>NUCLEOTIDE SEQUENCE [LARGE SCALE GENOMIC DNA]</scope>
    <source>
        <strain evidence="2 3">DSM 45913</strain>
    </source>
</reference>
<dbReference type="PROSITE" id="PS51819">
    <property type="entry name" value="VOC"/>
    <property type="match status" value="1"/>
</dbReference>
<comment type="caution">
    <text evidence="2">The sequence shown here is derived from an EMBL/GenBank/DDBJ whole genome shotgun (WGS) entry which is preliminary data.</text>
</comment>
<dbReference type="Pfam" id="PF18029">
    <property type="entry name" value="Glyoxalase_6"/>
    <property type="match status" value="1"/>
</dbReference>
<dbReference type="PANTHER" id="PTHR35908">
    <property type="entry name" value="HYPOTHETICAL FUSION PROTEIN"/>
    <property type="match status" value="1"/>
</dbReference>
<keyword evidence="2" id="KW-0560">Oxidoreductase</keyword>
<dbReference type="RefSeq" id="WP_185089144.1">
    <property type="nucleotide sequence ID" value="NZ_JACHJB010000004.1"/>
</dbReference>
<keyword evidence="2" id="KW-0223">Dioxygenase</keyword>